<evidence type="ECO:0000313" key="3">
    <source>
        <dbReference type="Proteomes" id="UP000076874"/>
    </source>
</evidence>
<feature type="region of interest" description="Disordered" evidence="1">
    <location>
        <begin position="1"/>
        <end position="30"/>
    </location>
</feature>
<proteinExistence type="predicted"/>
<name>A0A167Y8U1_9HYPO</name>
<comment type="caution">
    <text evidence="2">The sequence shown here is derived from an EMBL/GenBank/DDBJ whole genome shotgun (WGS) entry which is preliminary data.</text>
</comment>
<evidence type="ECO:0000256" key="1">
    <source>
        <dbReference type="SAM" id="MobiDB-lite"/>
    </source>
</evidence>
<sequence>MAPMGADEENVHHEAAAADAAASSRDAEPDVAIDPHEHACEVCISWAISRCRGAAPSWRLRCEPGPASRCAVYVSAKRCCEVQPAGSHCRERPGGLTDGRSLGPAGAAATPNTARLCKKCGESGAAVPGV</sequence>
<dbReference type="Proteomes" id="UP000076874">
    <property type="component" value="Unassembled WGS sequence"/>
</dbReference>
<protein>
    <submittedName>
        <fullName evidence="2">Uncharacterized protein</fullName>
    </submittedName>
</protein>
<accession>A0A167Y8U1</accession>
<evidence type="ECO:0000313" key="2">
    <source>
        <dbReference type="EMBL" id="OAA65987.1"/>
    </source>
</evidence>
<keyword evidence="3" id="KW-1185">Reference proteome</keyword>
<reference evidence="2 3" key="1">
    <citation type="journal article" date="2016" name="Genome Biol. Evol.">
        <title>Divergent and convergent evolution of fungal pathogenicity.</title>
        <authorList>
            <person name="Shang Y."/>
            <person name="Xiao G."/>
            <person name="Zheng P."/>
            <person name="Cen K."/>
            <person name="Zhan S."/>
            <person name="Wang C."/>
        </authorList>
    </citation>
    <scope>NUCLEOTIDE SEQUENCE [LARGE SCALE GENOMIC DNA]</scope>
    <source>
        <strain evidence="2 3">RCEF 264</strain>
    </source>
</reference>
<gene>
    <name evidence="2" type="ORF">SPI_02774</name>
</gene>
<organism evidence="2 3">
    <name type="scientific">Niveomyces insectorum RCEF 264</name>
    <dbReference type="NCBI Taxonomy" id="1081102"/>
    <lineage>
        <taxon>Eukaryota</taxon>
        <taxon>Fungi</taxon>
        <taxon>Dikarya</taxon>
        <taxon>Ascomycota</taxon>
        <taxon>Pezizomycotina</taxon>
        <taxon>Sordariomycetes</taxon>
        <taxon>Hypocreomycetidae</taxon>
        <taxon>Hypocreales</taxon>
        <taxon>Cordycipitaceae</taxon>
        <taxon>Niveomyces</taxon>
    </lineage>
</organism>
<dbReference type="EMBL" id="AZHD01000003">
    <property type="protein sequence ID" value="OAA65987.1"/>
    <property type="molecule type" value="Genomic_DNA"/>
</dbReference>
<dbReference type="AlphaFoldDB" id="A0A167Y8U1"/>